<dbReference type="GeneID" id="63842978"/>
<feature type="compositionally biased region" description="Basic and acidic residues" evidence="1">
    <location>
        <begin position="158"/>
        <end position="176"/>
    </location>
</feature>
<feature type="compositionally biased region" description="Polar residues" evidence="1">
    <location>
        <begin position="100"/>
        <end position="111"/>
    </location>
</feature>
<protein>
    <submittedName>
        <fullName evidence="2">Uncharacterized protein</fullName>
    </submittedName>
</protein>
<dbReference type="RefSeq" id="XP_040771084.1">
    <property type="nucleotide sequence ID" value="XM_040925849.1"/>
</dbReference>
<reference evidence="2" key="1">
    <citation type="journal article" date="2020" name="Phytopathology">
        <title>Genome sequence of the chestnut blight fungus Cryphonectria parasitica EP155: A fundamental resource for an archetypical invasive plant pathogen.</title>
        <authorList>
            <person name="Crouch J.A."/>
            <person name="Dawe A."/>
            <person name="Aerts A."/>
            <person name="Barry K."/>
            <person name="Churchill A.C.L."/>
            <person name="Grimwood J."/>
            <person name="Hillman B."/>
            <person name="Milgroom M.G."/>
            <person name="Pangilinan J."/>
            <person name="Smith M."/>
            <person name="Salamov A."/>
            <person name="Schmutz J."/>
            <person name="Yadav J."/>
            <person name="Grigoriev I.V."/>
            <person name="Nuss D."/>
        </authorList>
    </citation>
    <scope>NUCLEOTIDE SEQUENCE</scope>
    <source>
        <strain evidence="2">EP155</strain>
    </source>
</reference>
<organism evidence="2 3">
    <name type="scientific">Cryphonectria parasitica (strain ATCC 38755 / EP155)</name>
    <dbReference type="NCBI Taxonomy" id="660469"/>
    <lineage>
        <taxon>Eukaryota</taxon>
        <taxon>Fungi</taxon>
        <taxon>Dikarya</taxon>
        <taxon>Ascomycota</taxon>
        <taxon>Pezizomycotina</taxon>
        <taxon>Sordariomycetes</taxon>
        <taxon>Sordariomycetidae</taxon>
        <taxon>Diaporthales</taxon>
        <taxon>Cryphonectriaceae</taxon>
        <taxon>Cryphonectria-Endothia species complex</taxon>
        <taxon>Cryphonectria</taxon>
    </lineage>
</organism>
<keyword evidence="3" id="KW-1185">Reference proteome</keyword>
<feature type="region of interest" description="Disordered" evidence="1">
    <location>
        <begin position="140"/>
        <end position="176"/>
    </location>
</feature>
<comment type="caution">
    <text evidence="2">The sequence shown here is derived from an EMBL/GenBank/DDBJ whole genome shotgun (WGS) entry which is preliminary data.</text>
</comment>
<dbReference type="AlphaFoldDB" id="A0A9P4XST3"/>
<dbReference type="Proteomes" id="UP000803844">
    <property type="component" value="Unassembled WGS sequence"/>
</dbReference>
<dbReference type="EMBL" id="MU032354">
    <property type="protein sequence ID" value="KAF3760105.1"/>
    <property type="molecule type" value="Genomic_DNA"/>
</dbReference>
<evidence type="ECO:0000313" key="3">
    <source>
        <dbReference type="Proteomes" id="UP000803844"/>
    </source>
</evidence>
<name>A0A9P4XST3_CRYP1</name>
<sequence>MYRTVAIEIRECENPSLNNLEIAEIEHVTEFSKSSVENEFITIRTLLVDQREDATNERLPELHSRTRNIWKNTGWTGKKQAKRGTKKEISGVDALPPGGQTVTDSEAQASASHSSCSIEAVYNDMPQGMMDEEVLAEKEAIPRSRRPHSHTPQLSTREQPRKQAKDKQHASLPDSSKKMDALAINAIASYNIYEPILKFICLSALKV</sequence>
<feature type="region of interest" description="Disordered" evidence="1">
    <location>
        <begin position="76"/>
        <end position="111"/>
    </location>
</feature>
<evidence type="ECO:0000313" key="2">
    <source>
        <dbReference type="EMBL" id="KAF3760105.1"/>
    </source>
</evidence>
<accession>A0A9P4XST3</accession>
<proteinExistence type="predicted"/>
<evidence type="ECO:0000256" key="1">
    <source>
        <dbReference type="SAM" id="MobiDB-lite"/>
    </source>
</evidence>
<gene>
    <name evidence="2" type="ORF">M406DRAFT_75456</name>
</gene>